<gene>
    <name evidence="1" type="ORF">BV898_19400</name>
</gene>
<proteinExistence type="predicted"/>
<name>A0A9X6NJ62_HYPEX</name>
<accession>A0A9X6NJ62</accession>
<comment type="caution">
    <text evidence="1">The sequence shown here is derived from an EMBL/GenBank/DDBJ whole genome shotgun (WGS) entry which is preliminary data.</text>
</comment>
<dbReference type="AlphaFoldDB" id="A0A9X6NJ62"/>
<dbReference type="EMBL" id="MTYJ01000507">
    <property type="protein sequence ID" value="OWA55015.1"/>
    <property type="molecule type" value="Genomic_DNA"/>
</dbReference>
<keyword evidence="2" id="KW-1185">Reference proteome</keyword>
<organism evidence="1 2">
    <name type="scientific">Hypsibius exemplaris</name>
    <name type="common">Freshwater tardigrade</name>
    <dbReference type="NCBI Taxonomy" id="2072580"/>
    <lineage>
        <taxon>Eukaryota</taxon>
        <taxon>Metazoa</taxon>
        <taxon>Ecdysozoa</taxon>
        <taxon>Tardigrada</taxon>
        <taxon>Eutardigrada</taxon>
        <taxon>Parachela</taxon>
        <taxon>Hypsibioidea</taxon>
        <taxon>Hypsibiidae</taxon>
        <taxon>Hypsibius</taxon>
    </lineage>
</organism>
<evidence type="ECO:0000313" key="2">
    <source>
        <dbReference type="Proteomes" id="UP000192578"/>
    </source>
</evidence>
<reference evidence="2" key="1">
    <citation type="submission" date="2017-01" db="EMBL/GenBank/DDBJ databases">
        <title>Comparative genomics of anhydrobiosis in the tardigrade Hypsibius dujardini.</title>
        <authorList>
            <person name="Yoshida Y."/>
            <person name="Koutsovoulos G."/>
            <person name="Laetsch D."/>
            <person name="Stevens L."/>
            <person name="Kumar S."/>
            <person name="Horikawa D."/>
            <person name="Ishino K."/>
            <person name="Komine S."/>
            <person name="Tomita M."/>
            <person name="Blaxter M."/>
            <person name="Arakawa K."/>
        </authorList>
    </citation>
    <scope>NUCLEOTIDE SEQUENCE [LARGE SCALE GENOMIC DNA]</scope>
    <source>
        <strain evidence="2">Z151</strain>
    </source>
</reference>
<protein>
    <submittedName>
        <fullName evidence="1">Uncharacterized protein</fullName>
    </submittedName>
</protein>
<dbReference type="Proteomes" id="UP000192578">
    <property type="component" value="Unassembled WGS sequence"/>
</dbReference>
<evidence type="ECO:0000313" key="1">
    <source>
        <dbReference type="EMBL" id="OWA55015.1"/>
    </source>
</evidence>
<sequence length="192" mass="21385">MPRAQPHQRTDLLRSAEPRRTVNTFITGMWNQNWYWYSSSPSTLQMLQDPAGYYIDYVSATTSHPRRLLRVHTTSFHLSSTAAALVMTGTIEKTNQYSREPALGLHPVLSGGLGRPFAMAPPCGVPSAIPIGLRPINATYQENVPTIASRRAAVRDRRADRKLAREVTHSGNQTELFHARLAARVASGHERV</sequence>